<evidence type="ECO:0000313" key="2">
    <source>
        <dbReference type="EMBL" id="KAK5613359.1"/>
    </source>
</evidence>
<name>A0AAV9RX12_9TELE</name>
<evidence type="ECO:0000256" key="1">
    <source>
        <dbReference type="SAM" id="MobiDB-lite"/>
    </source>
</evidence>
<reference evidence="2 3" key="1">
    <citation type="submission" date="2021-06" db="EMBL/GenBank/DDBJ databases">
        <authorList>
            <person name="Palmer J.M."/>
        </authorList>
    </citation>
    <scope>NUCLEOTIDE SEQUENCE [LARGE SCALE GENOMIC DNA]</scope>
    <source>
        <strain evidence="2 3">MEX-2019</strain>
        <tissue evidence="2">Muscle</tissue>
    </source>
</reference>
<dbReference type="AlphaFoldDB" id="A0AAV9RX12"/>
<keyword evidence="3" id="KW-1185">Reference proteome</keyword>
<protein>
    <submittedName>
        <fullName evidence="2">Uncharacterized protein</fullName>
    </submittedName>
</protein>
<feature type="compositionally biased region" description="Polar residues" evidence="1">
    <location>
        <begin position="21"/>
        <end position="32"/>
    </location>
</feature>
<gene>
    <name evidence="2" type="ORF">CRENBAI_023223</name>
</gene>
<feature type="non-terminal residue" evidence="2">
    <location>
        <position position="142"/>
    </location>
</feature>
<proteinExistence type="predicted"/>
<accession>A0AAV9RX12</accession>
<dbReference type="Proteomes" id="UP001311232">
    <property type="component" value="Unassembled WGS sequence"/>
</dbReference>
<feature type="region of interest" description="Disordered" evidence="1">
    <location>
        <begin position="13"/>
        <end position="32"/>
    </location>
</feature>
<comment type="caution">
    <text evidence="2">The sequence shown here is derived from an EMBL/GenBank/DDBJ whole genome shotgun (WGS) entry which is preliminary data.</text>
</comment>
<evidence type="ECO:0000313" key="3">
    <source>
        <dbReference type="Proteomes" id="UP001311232"/>
    </source>
</evidence>
<sequence>MIKDPVLRTCCPALGDESDSRTPTTGDASPLQNACPSVFGQSSVILWNTSRGRRPGGIRYRCPSHLNWLLLMWRSSGSTPSSSRMAELLTLSLREGPATIWRKEEQKSQQQARLLFEGEPDHLVRGASEAFVESNLFWIAGR</sequence>
<organism evidence="2 3">
    <name type="scientific">Crenichthys baileyi</name>
    <name type="common">White River springfish</name>
    <dbReference type="NCBI Taxonomy" id="28760"/>
    <lineage>
        <taxon>Eukaryota</taxon>
        <taxon>Metazoa</taxon>
        <taxon>Chordata</taxon>
        <taxon>Craniata</taxon>
        <taxon>Vertebrata</taxon>
        <taxon>Euteleostomi</taxon>
        <taxon>Actinopterygii</taxon>
        <taxon>Neopterygii</taxon>
        <taxon>Teleostei</taxon>
        <taxon>Neoteleostei</taxon>
        <taxon>Acanthomorphata</taxon>
        <taxon>Ovalentaria</taxon>
        <taxon>Atherinomorphae</taxon>
        <taxon>Cyprinodontiformes</taxon>
        <taxon>Goodeidae</taxon>
        <taxon>Crenichthys</taxon>
    </lineage>
</organism>
<dbReference type="EMBL" id="JAHHUM010001221">
    <property type="protein sequence ID" value="KAK5613359.1"/>
    <property type="molecule type" value="Genomic_DNA"/>
</dbReference>